<dbReference type="GO" id="GO:0030430">
    <property type="term" value="C:host cell cytoplasm"/>
    <property type="evidence" value="ECO:0007669"/>
    <property type="project" value="UniProtKB-SubCell"/>
</dbReference>
<name>A0A2S3WY28_PSEPU</name>
<reference evidence="16 17" key="1">
    <citation type="submission" date="2016-08" db="EMBL/GenBank/DDBJ databases">
        <authorList>
            <person name="Seilhamer J.J."/>
        </authorList>
    </citation>
    <scope>NUCLEOTIDE SEQUENCE [LARGE SCALE GENOMIC DNA]</scope>
    <source>
        <strain evidence="16 17">KH-21-114</strain>
    </source>
</reference>
<accession>A0A2S3WY28</accession>
<organism evidence="16 17">
    <name type="scientific">Pseudomonas putida</name>
    <name type="common">Arthrobacter siderocapsulatus</name>
    <dbReference type="NCBI Taxonomy" id="303"/>
    <lineage>
        <taxon>Bacteria</taxon>
        <taxon>Pseudomonadati</taxon>
        <taxon>Pseudomonadota</taxon>
        <taxon>Gammaproteobacteria</taxon>
        <taxon>Pseudomonadales</taxon>
        <taxon>Pseudomonadaceae</taxon>
        <taxon>Pseudomonas</taxon>
    </lineage>
</organism>
<comment type="subcellular location">
    <subcellularLocation>
        <location evidence="2">Host cytoplasm</location>
    </subcellularLocation>
    <subcellularLocation>
        <location evidence="3">Secreted</location>
    </subcellularLocation>
</comment>
<dbReference type="Pfam" id="PF14496">
    <property type="entry name" value="NEL"/>
    <property type="match status" value="1"/>
</dbReference>
<evidence type="ECO:0000256" key="11">
    <source>
        <dbReference type="ARBA" id="ARBA00022843"/>
    </source>
</evidence>
<dbReference type="SUPFAM" id="SSF52058">
    <property type="entry name" value="L domain-like"/>
    <property type="match status" value="1"/>
</dbReference>
<dbReference type="Proteomes" id="UP000237230">
    <property type="component" value="Unassembled WGS sequence"/>
</dbReference>
<reference evidence="16 17" key="2">
    <citation type="submission" date="2018-03" db="EMBL/GenBank/DDBJ databases">
        <title>Draft genome of Pseudomonas putida strain KH-21-114.</title>
        <authorList>
            <person name="Yoshizawa S."/>
            <person name="Khan N.H."/>
            <person name="Nishimura M."/>
            <person name="Chiura H.X."/>
            <person name="Ogura Y."/>
            <person name="Hayashi T."/>
            <person name="Kogure K."/>
        </authorList>
    </citation>
    <scope>NUCLEOTIDE SEQUENCE [LARGE SCALE GENOMIC DNA]</scope>
    <source>
        <strain evidence="16 17">KH-21-114</strain>
    </source>
</reference>
<evidence type="ECO:0000313" key="17">
    <source>
        <dbReference type="Proteomes" id="UP000237230"/>
    </source>
</evidence>
<dbReference type="EC" id="2.3.2.27" evidence="5"/>
<evidence type="ECO:0000256" key="9">
    <source>
        <dbReference type="ARBA" id="ARBA00022737"/>
    </source>
</evidence>
<dbReference type="Pfam" id="PF13855">
    <property type="entry name" value="LRR_8"/>
    <property type="match status" value="1"/>
</dbReference>
<dbReference type="InterPro" id="IPR001611">
    <property type="entry name" value="Leu-rich_rpt"/>
</dbReference>
<keyword evidence="12" id="KW-0843">Virulence</keyword>
<proteinExistence type="inferred from homology"/>
<evidence type="ECO:0000259" key="15">
    <source>
        <dbReference type="PROSITE" id="PS52053"/>
    </source>
</evidence>
<comment type="similarity">
    <text evidence="4 14">Belongs to the LRR-containing bacterial E3 ligase family.</text>
</comment>
<dbReference type="GO" id="GO:0005576">
    <property type="term" value="C:extracellular region"/>
    <property type="evidence" value="ECO:0007669"/>
    <property type="project" value="UniProtKB-SubCell"/>
</dbReference>
<dbReference type="InterPro" id="IPR051071">
    <property type="entry name" value="LRR-bact_E3_ubiq_ligases"/>
</dbReference>
<keyword evidence="9" id="KW-0677">Repeat</keyword>
<feature type="active site" description="Glycyl thioester intermediate" evidence="14">
    <location>
        <position position="1179"/>
    </location>
</feature>
<dbReference type="PROSITE" id="PS52053">
    <property type="entry name" value="NEL"/>
    <property type="match status" value="1"/>
</dbReference>
<dbReference type="InterPro" id="IPR032675">
    <property type="entry name" value="LRR_dom_sf"/>
</dbReference>
<evidence type="ECO:0000256" key="14">
    <source>
        <dbReference type="PROSITE-ProRule" id="PRU01398"/>
    </source>
</evidence>
<dbReference type="InterPro" id="IPR029487">
    <property type="entry name" value="NEL_dom"/>
</dbReference>
<evidence type="ECO:0000256" key="13">
    <source>
        <dbReference type="ARBA" id="ARBA00023200"/>
    </source>
</evidence>
<dbReference type="PROSITE" id="PS51450">
    <property type="entry name" value="LRR"/>
    <property type="match status" value="1"/>
</dbReference>
<feature type="domain" description="NEL" evidence="15">
    <location>
        <begin position="1092"/>
        <end position="1388"/>
    </location>
</feature>
<gene>
    <name evidence="16" type="ORF">BGP84_24040</name>
</gene>
<evidence type="ECO:0000256" key="3">
    <source>
        <dbReference type="ARBA" id="ARBA00004613"/>
    </source>
</evidence>
<dbReference type="EMBL" id="MINH01000021">
    <property type="protein sequence ID" value="POG05934.1"/>
    <property type="molecule type" value="Genomic_DNA"/>
</dbReference>
<keyword evidence="13 14" id="KW-1035">Host cytoplasm</keyword>
<evidence type="ECO:0000256" key="1">
    <source>
        <dbReference type="ARBA" id="ARBA00000900"/>
    </source>
</evidence>
<evidence type="ECO:0000256" key="6">
    <source>
        <dbReference type="ARBA" id="ARBA00022525"/>
    </source>
</evidence>
<keyword evidence="7" id="KW-0433">Leucine-rich repeat</keyword>
<evidence type="ECO:0000256" key="5">
    <source>
        <dbReference type="ARBA" id="ARBA00012483"/>
    </source>
</evidence>
<dbReference type="RefSeq" id="WP_103449399.1">
    <property type="nucleotide sequence ID" value="NZ_MINH01000021.1"/>
</dbReference>
<protein>
    <recommendedName>
        <fullName evidence="5">RING-type E3 ubiquitin transferase</fullName>
        <ecNumber evidence="5">2.3.2.27</ecNumber>
    </recommendedName>
</protein>
<sequence length="1388" mass="156071">MASANSIPSTSVDHLIARQLPEWVTNAKSDDLAAYHQALRSQQDAADSLKRLLGHIPDIVAFAIPLLSDALFAEGLGHVDPQFAHVVVTEEFPLPSAAEKLYQPKISYSTRQTLLSAALHNFEAHEAEPWLLRKAHLVGQKGELLAMTFEQYVRLCRTLDIGGRYQALLKAVLQPRSGRGQPEQHAGEAVARMFADGVKTRLRASVYEGRLKGLLDGHDVQRLQALVEEPLRPIAAEGRWLPRQLYLLGKCVVGVITLEWRPNADEDTDEIMLWIPGDPEKSLRFYDSWDALYSDLAQRLLKRQFRTFFRRFIKAQDSVALYTSLSALLAARKPGEVVQLDGRHLPIDGSVFTHVQVLLVAKLFGDAAHLAVPTDVEDRLSRHRRLREMIAAGMDLVGLAAFVVPGLGELMLVVSAAQLLDEVYEGYQDWRLGDRQGALDHLFSVAQGLVLAGTTAGALHVLKRVSLVDALAPKVVAEDSLRLVRNPFYPPAEGRALAFLEQWESGDLAGLLSSDADKLLDVTGYHQDQLRRLHLEHAPPPARLLDMQERIRLHEASPSLRGAAFEEALQALRPTATDDQEKLIRAFTGLSPRGAQEIIEHSNSSQLHMLRSTDRVPLAMAERARWYLRDSRLDQAALGIRLPGLTNADTEQLIMALIERKAPWPANSGIELRVGHRLGRLLYSSEGKATGQVHTIVRSEQGYLLTDAVAGDLARADQPLLSVVLQCLDQDQKARLGGPTLQSRQLRTLLLETVVQDRERAATLIGLKPIGAHVRPPRRFADGRLGYPLSGGGESSRQAIRQGIHQIFPTLSELQLDAYLDSVSQRGENLWNHYLLLQRQLSALREGLRQWQADWQSPIDAIRRRRVADTLRRSWRRKLVDDNEQYELCIDGEQVGQLPSLPAGIDYAHVRRLTLRNMRLQAIDPQFLALFPNVVDLDLSGNRLSGIPEGIEGMGQLRRVNLGNNQIELDDSGSRRLARLTRLDTLILSYNPLNGMPDLSVLPHVRDIRLRSTGQVDIGQIHQNVALRAHIDLRDNRISQLHREVRGLRLRLQRLNLHENPLSEGSAQFLDEARGVAEAGGRGSASYTHEALDDGIRQTWVASDDPLLRAQREQSWNRLVEEPGSAGLFRFLADFVDTEDFATHPAYFRHRIWRILDACEHNEALREQLFREADGPRSCEDRLLLMLNQMEVGMLAFEGIEGVPVALRENRLLRLGRQLHRLDLLDDIANAHVRRMLREGLRRVDEIEVRLYYRSRLAGALDLPVVPDAMHFASFAQVSLADLSRAELEVLRADTAVAMLDALAERPFWQSYLRETFAQRFEALAASYHERLEVLEEQARAGQESDYDVQARTLMHQLAQEESTLMRSLTTEAWARSRYASHEHLMPV</sequence>
<comment type="PTM">
    <text evidence="14">Ubiquitinated in the presence of host E1 ubiquitin-activating enzyme, E2 ubiquitin-conjugating enzyme and ubiquitin.</text>
</comment>
<dbReference type="PANTHER" id="PTHR47114:SF2">
    <property type="entry name" value="OLIGODENDROCYTE-MYELIN GLYCOPROTEIN"/>
    <property type="match status" value="1"/>
</dbReference>
<dbReference type="GO" id="GO:0061630">
    <property type="term" value="F:ubiquitin protein ligase activity"/>
    <property type="evidence" value="ECO:0007669"/>
    <property type="project" value="UniProtKB-EC"/>
</dbReference>
<evidence type="ECO:0000256" key="10">
    <source>
        <dbReference type="ARBA" id="ARBA00022786"/>
    </source>
</evidence>
<evidence type="ECO:0000256" key="4">
    <source>
        <dbReference type="ARBA" id="ARBA00009868"/>
    </source>
</evidence>
<evidence type="ECO:0000313" key="16">
    <source>
        <dbReference type="EMBL" id="POG05934.1"/>
    </source>
</evidence>
<keyword evidence="6 14" id="KW-0964">Secreted</keyword>
<dbReference type="PANTHER" id="PTHR47114">
    <property type="match status" value="1"/>
</dbReference>
<evidence type="ECO:0000256" key="2">
    <source>
        <dbReference type="ARBA" id="ARBA00004192"/>
    </source>
</evidence>
<dbReference type="InterPro" id="IPR046673">
    <property type="entry name" value="ToxA_N"/>
</dbReference>
<comment type="catalytic activity">
    <reaction evidence="1">
        <text>S-ubiquitinyl-[E2 ubiquitin-conjugating enzyme]-L-cysteine + [acceptor protein]-L-lysine = [E2 ubiquitin-conjugating enzyme]-L-cysteine + N(6)-ubiquitinyl-[acceptor protein]-L-lysine.</text>
        <dbReference type="EC" id="2.3.2.27"/>
    </reaction>
</comment>
<evidence type="ECO:0000256" key="12">
    <source>
        <dbReference type="ARBA" id="ARBA00023026"/>
    </source>
</evidence>
<dbReference type="OrthoDB" id="1467561at2"/>
<keyword evidence="8 14" id="KW-0808">Transferase</keyword>
<evidence type="ECO:0000256" key="7">
    <source>
        <dbReference type="ARBA" id="ARBA00022614"/>
    </source>
</evidence>
<comment type="caution">
    <text evidence="16">The sequence shown here is derived from an EMBL/GenBank/DDBJ whole genome shotgun (WGS) entry which is preliminary data.</text>
</comment>
<dbReference type="GO" id="GO:0016567">
    <property type="term" value="P:protein ubiquitination"/>
    <property type="evidence" value="ECO:0007669"/>
    <property type="project" value="InterPro"/>
</dbReference>
<dbReference type="Pfam" id="PF20178">
    <property type="entry name" value="ToxA_N"/>
    <property type="match status" value="1"/>
</dbReference>
<dbReference type="Gene3D" id="1.20.58.360">
    <property type="entry name" value="Shigella T3SS effector IpaH defines"/>
    <property type="match status" value="1"/>
</dbReference>
<evidence type="ECO:0000256" key="8">
    <source>
        <dbReference type="ARBA" id="ARBA00022679"/>
    </source>
</evidence>
<dbReference type="Gene3D" id="3.80.10.10">
    <property type="entry name" value="Ribonuclease Inhibitor"/>
    <property type="match status" value="1"/>
</dbReference>
<keyword evidence="10 14" id="KW-0833">Ubl conjugation pathway</keyword>
<keyword evidence="11 14" id="KW-0832">Ubl conjugation</keyword>